<reference evidence="1 2" key="1">
    <citation type="submission" date="2021-03" db="EMBL/GenBank/DDBJ databases">
        <title>Sequencing the genomes of 1000 actinobacteria strains.</title>
        <authorList>
            <person name="Klenk H.-P."/>
        </authorList>
    </citation>
    <scope>NUCLEOTIDE SEQUENCE [LARGE SCALE GENOMIC DNA]</scope>
    <source>
        <strain evidence="1 2">DSM 46670</strain>
    </source>
</reference>
<evidence type="ECO:0000313" key="1">
    <source>
        <dbReference type="EMBL" id="MBP2323356.1"/>
    </source>
</evidence>
<organism evidence="1 2">
    <name type="scientific">Kibdelosporangium banguiense</name>
    <dbReference type="NCBI Taxonomy" id="1365924"/>
    <lineage>
        <taxon>Bacteria</taxon>
        <taxon>Bacillati</taxon>
        <taxon>Actinomycetota</taxon>
        <taxon>Actinomycetes</taxon>
        <taxon>Pseudonocardiales</taxon>
        <taxon>Pseudonocardiaceae</taxon>
        <taxon>Kibdelosporangium</taxon>
    </lineage>
</organism>
<proteinExistence type="predicted"/>
<dbReference type="EMBL" id="JAGINW010000001">
    <property type="protein sequence ID" value="MBP2323356.1"/>
    <property type="molecule type" value="Genomic_DNA"/>
</dbReference>
<protein>
    <recommendedName>
        <fullName evidence="3">DUF3168 domain-containing protein</fullName>
    </recommendedName>
</protein>
<sequence length="129" mass="14019">MTVPYPDPAIIALLTTLPGLDEIGGRVSTQLDSTLPAIRVTKVSDREAPVSWEATPIYQIEVWADDEFQAGALAWAIKNNWPTAKRAVVLDALVHGRWVDTDPISSPDPETELPRFLITVGIRLSGASS</sequence>
<comment type="caution">
    <text evidence="1">The sequence shown here is derived from an EMBL/GenBank/DDBJ whole genome shotgun (WGS) entry which is preliminary data.</text>
</comment>
<evidence type="ECO:0000313" key="2">
    <source>
        <dbReference type="Proteomes" id="UP001519332"/>
    </source>
</evidence>
<evidence type="ECO:0008006" key="3">
    <source>
        <dbReference type="Google" id="ProtNLM"/>
    </source>
</evidence>
<accession>A0ABS4TG04</accession>
<name>A0ABS4TG04_9PSEU</name>
<dbReference type="Proteomes" id="UP001519332">
    <property type="component" value="Unassembled WGS sequence"/>
</dbReference>
<keyword evidence="2" id="KW-1185">Reference proteome</keyword>
<gene>
    <name evidence="1" type="ORF">JOF56_003741</name>
</gene>
<dbReference type="RefSeq" id="WP_209639633.1">
    <property type="nucleotide sequence ID" value="NZ_JAGINW010000001.1"/>
</dbReference>